<reference evidence="3" key="1">
    <citation type="journal article" date="2014" name="Science">
        <title>Ancient hybridizations among the ancestral genomes of bread wheat.</title>
        <authorList>
            <consortium name="International Wheat Genome Sequencing Consortium,"/>
            <person name="Marcussen T."/>
            <person name="Sandve S.R."/>
            <person name="Heier L."/>
            <person name="Spannagl M."/>
            <person name="Pfeifer M."/>
            <person name="Jakobsen K.S."/>
            <person name="Wulff B.B."/>
            <person name="Steuernagel B."/>
            <person name="Mayer K.F."/>
            <person name="Olsen O.A."/>
        </authorList>
    </citation>
    <scope>NUCLEOTIDE SEQUENCE [LARGE SCALE GENOMIC DNA]</scope>
    <source>
        <strain evidence="3">cv. AL8/78</strain>
    </source>
</reference>
<organism evidence="2 3">
    <name type="scientific">Aegilops tauschii subsp. strangulata</name>
    <name type="common">Goatgrass</name>
    <dbReference type="NCBI Taxonomy" id="200361"/>
    <lineage>
        <taxon>Eukaryota</taxon>
        <taxon>Viridiplantae</taxon>
        <taxon>Streptophyta</taxon>
        <taxon>Embryophyta</taxon>
        <taxon>Tracheophyta</taxon>
        <taxon>Spermatophyta</taxon>
        <taxon>Magnoliopsida</taxon>
        <taxon>Liliopsida</taxon>
        <taxon>Poales</taxon>
        <taxon>Poaceae</taxon>
        <taxon>BOP clade</taxon>
        <taxon>Pooideae</taxon>
        <taxon>Triticodae</taxon>
        <taxon>Triticeae</taxon>
        <taxon>Triticinae</taxon>
        <taxon>Aegilops</taxon>
    </lineage>
</organism>
<sequence>GPLLCRRECEPDGYPSLPRTSPTRPTSPPRLSPAHIHAARRKPHSLPSRCPSPSASSLCNIAFPRGRTTLPPHEPPRSSTTRSPPPLTGEAMVL</sequence>
<reference evidence="3" key="2">
    <citation type="journal article" date="2017" name="Nat. Plants">
        <title>The Aegilops tauschii genome reveals multiple impacts of transposons.</title>
        <authorList>
            <person name="Zhao G."/>
            <person name="Zou C."/>
            <person name="Li K."/>
            <person name="Wang K."/>
            <person name="Li T."/>
            <person name="Gao L."/>
            <person name="Zhang X."/>
            <person name="Wang H."/>
            <person name="Yang Z."/>
            <person name="Liu X."/>
            <person name="Jiang W."/>
            <person name="Mao L."/>
            <person name="Kong X."/>
            <person name="Jiao Y."/>
            <person name="Jia J."/>
        </authorList>
    </citation>
    <scope>NUCLEOTIDE SEQUENCE [LARGE SCALE GENOMIC DNA]</scope>
    <source>
        <strain evidence="3">cv. AL8/78</strain>
    </source>
</reference>
<keyword evidence="3" id="KW-1185">Reference proteome</keyword>
<dbReference type="Gramene" id="AET5Gv20254600.28">
    <property type="protein sequence ID" value="AET5Gv20254600.28"/>
    <property type="gene ID" value="AET5Gv20254600"/>
</dbReference>
<name>A0A453K0Q9_AEGTS</name>
<feature type="compositionally biased region" description="Low complexity" evidence="1">
    <location>
        <begin position="15"/>
        <end position="24"/>
    </location>
</feature>
<protein>
    <submittedName>
        <fullName evidence="2">Uncharacterized protein</fullName>
    </submittedName>
</protein>
<reference evidence="2" key="5">
    <citation type="journal article" date="2021" name="G3 (Bethesda)">
        <title>Aegilops tauschii genome assembly Aet v5.0 features greater sequence contiguity and improved annotation.</title>
        <authorList>
            <person name="Wang L."/>
            <person name="Zhu T."/>
            <person name="Rodriguez J.C."/>
            <person name="Deal K.R."/>
            <person name="Dubcovsky J."/>
            <person name="McGuire P.E."/>
            <person name="Lux T."/>
            <person name="Spannagl M."/>
            <person name="Mayer K.F.X."/>
            <person name="Baldrich P."/>
            <person name="Meyers B.C."/>
            <person name="Huo N."/>
            <person name="Gu Y.Q."/>
            <person name="Zhou H."/>
            <person name="Devos K.M."/>
            <person name="Bennetzen J.L."/>
            <person name="Unver T."/>
            <person name="Budak H."/>
            <person name="Gulick P.J."/>
            <person name="Galiba G."/>
            <person name="Kalapos B."/>
            <person name="Nelson D.R."/>
            <person name="Li P."/>
            <person name="You F.M."/>
            <person name="Luo M.C."/>
            <person name="Dvorak J."/>
        </authorList>
    </citation>
    <scope>NUCLEOTIDE SEQUENCE [LARGE SCALE GENOMIC DNA]</scope>
    <source>
        <strain evidence="2">cv. AL8/78</strain>
    </source>
</reference>
<accession>A0A453K0Q9</accession>
<evidence type="ECO:0000313" key="2">
    <source>
        <dbReference type="EnsemblPlants" id="AET5Gv20254600.28"/>
    </source>
</evidence>
<feature type="compositionally biased region" description="Basic and acidic residues" evidence="1">
    <location>
        <begin position="1"/>
        <end position="10"/>
    </location>
</feature>
<evidence type="ECO:0000313" key="3">
    <source>
        <dbReference type="Proteomes" id="UP000015105"/>
    </source>
</evidence>
<evidence type="ECO:0000256" key="1">
    <source>
        <dbReference type="SAM" id="MobiDB-lite"/>
    </source>
</evidence>
<dbReference type="EnsemblPlants" id="AET5Gv20254600.28">
    <property type="protein sequence ID" value="AET5Gv20254600.28"/>
    <property type="gene ID" value="AET5Gv20254600"/>
</dbReference>
<proteinExistence type="predicted"/>
<dbReference type="AlphaFoldDB" id="A0A453K0Q9"/>
<reference evidence="2" key="3">
    <citation type="journal article" date="2017" name="Nature">
        <title>Genome sequence of the progenitor of the wheat D genome Aegilops tauschii.</title>
        <authorList>
            <person name="Luo M.C."/>
            <person name="Gu Y.Q."/>
            <person name="Puiu D."/>
            <person name="Wang H."/>
            <person name="Twardziok S.O."/>
            <person name="Deal K.R."/>
            <person name="Huo N."/>
            <person name="Zhu T."/>
            <person name="Wang L."/>
            <person name="Wang Y."/>
            <person name="McGuire P.E."/>
            <person name="Liu S."/>
            <person name="Long H."/>
            <person name="Ramasamy R.K."/>
            <person name="Rodriguez J.C."/>
            <person name="Van S.L."/>
            <person name="Yuan L."/>
            <person name="Wang Z."/>
            <person name="Xia Z."/>
            <person name="Xiao L."/>
            <person name="Anderson O.D."/>
            <person name="Ouyang S."/>
            <person name="Liang Y."/>
            <person name="Zimin A.V."/>
            <person name="Pertea G."/>
            <person name="Qi P."/>
            <person name="Bennetzen J.L."/>
            <person name="Dai X."/>
            <person name="Dawson M.W."/>
            <person name="Muller H.G."/>
            <person name="Kugler K."/>
            <person name="Rivarola-Duarte L."/>
            <person name="Spannagl M."/>
            <person name="Mayer K.F.X."/>
            <person name="Lu F.H."/>
            <person name="Bevan M.W."/>
            <person name="Leroy P."/>
            <person name="Li P."/>
            <person name="You F.M."/>
            <person name="Sun Q."/>
            <person name="Liu Z."/>
            <person name="Lyons E."/>
            <person name="Wicker T."/>
            <person name="Salzberg S.L."/>
            <person name="Devos K.M."/>
            <person name="Dvorak J."/>
        </authorList>
    </citation>
    <scope>NUCLEOTIDE SEQUENCE [LARGE SCALE GENOMIC DNA]</scope>
    <source>
        <strain evidence="2">cv. AL8/78</strain>
    </source>
</reference>
<feature type="region of interest" description="Disordered" evidence="1">
    <location>
        <begin position="1"/>
        <end position="94"/>
    </location>
</feature>
<dbReference type="Proteomes" id="UP000015105">
    <property type="component" value="Chromosome 5D"/>
</dbReference>
<reference evidence="2" key="4">
    <citation type="submission" date="2019-03" db="UniProtKB">
        <authorList>
            <consortium name="EnsemblPlants"/>
        </authorList>
    </citation>
    <scope>IDENTIFICATION</scope>
</reference>